<dbReference type="RefSeq" id="WP_009627070.1">
    <property type="nucleotide sequence ID" value="NZ_VBTY01000074.1"/>
</dbReference>
<evidence type="ECO:0000256" key="3">
    <source>
        <dbReference type="ARBA" id="ARBA00022553"/>
    </source>
</evidence>
<dbReference type="EMBL" id="VBTY01000074">
    <property type="protein sequence ID" value="MDG3494964.1"/>
    <property type="molecule type" value="Genomic_DNA"/>
</dbReference>
<dbReference type="InterPro" id="IPR003661">
    <property type="entry name" value="HisK_dim/P_dom"/>
</dbReference>
<comment type="caution">
    <text evidence="8">The sequence shown here is derived from an EMBL/GenBank/DDBJ whole genome shotgun (WGS) entry which is preliminary data.</text>
</comment>
<accession>A0A9X4MEZ1</accession>
<keyword evidence="3" id="KW-0597">Phosphoprotein</keyword>
<evidence type="ECO:0000256" key="6">
    <source>
        <dbReference type="ARBA" id="ARBA00023012"/>
    </source>
</evidence>
<dbReference type="Gene3D" id="3.30.450.40">
    <property type="match status" value="1"/>
</dbReference>
<keyword evidence="8" id="KW-0067">ATP-binding</keyword>
<reference evidence="8" key="1">
    <citation type="submission" date="2019-05" db="EMBL/GenBank/DDBJ databases">
        <title>Whole genome sequencing of Pseudanabaena catenata USMAC16.</title>
        <authorList>
            <person name="Khan Z."/>
            <person name="Omar W.M."/>
            <person name="Convey P."/>
            <person name="Merican F."/>
            <person name="Najimudin N."/>
        </authorList>
    </citation>
    <scope>NUCLEOTIDE SEQUENCE</scope>
    <source>
        <strain evidence="8">USMAC16</strain>
    </source>
</reference>
<dbReference type="InterPro" id="IPR029016">
    <property type="entry name" value="GAF-like_dom_sf"/>
</dbReference>
<dbReference type="InterPro" id="IPR050351">
    <property type="entry name" value="BphY/WalK/GraS-like"/>
</dbReference>
<protein>
    <recommendedName>
        <fullName evidence="2">histidine kinase</fullName>
        <ecNumber evidence="2">2.7.13.3</ecNumber>
    </recommendedName>
</protein>
<comment type="catalytic activity">
    <reaction evidence="1">
        <text>ATP + protein L-histidine = ADP + protein N-phospho-L-histidine.</text>
        <dbReference type="EC" id="2.7.13.3"/>
    </reaction>
</comment>
<dbReference type="PRINTS" id="PR00344">
    <property type="entry name" value="BCTRLSENSOR"/>
</dbReference>
<dbReference type="FunFam" id="1.10.287.130:FF:000070">
    <property type="entry name" value="Histidine kinase sensor protein"/>
    <property type="match status" value="1"/>
</dbReference>
<evidence type="ECO:0000256" key="4">
    <source>
        <dbReference type="ARBA" id="ARBA00022679"/>
    </source>
</evidence>
<dbReference type="GO" id="GO:0000156">
    <property type="term" value="F:phosphorelay response regulator activity"/>
    <property type="evidence" value="ECO:0007669"/>
    <property type="project" value="TreeGrafter"/>
</dbReference>
<dbReference type="InterPro" id="IPR036097">
    <property type="entry name" value="HisK_dim/P_sf"/>
</dbReference>
<dbReference type="AlphaFoldDB" id="A0A9X4MEZ1"/>
<dbReference type="InterPro" id="IPR005467">
    <property type="entry name" value="His_kinase_dom"/>
</dbReference>
<dbReference type="PROSITE" id="PS50109">
    <property type="entry name" value="HIS_KIN"/>
    <property type="match status" value="1"/>
</dbReference>
<dbReference type="Pfam" id="PF02518">
    <property type="entry name" value="HATPase_c"/>
    <property type="match status" value="1"/>
</dbReference>
<dbReference type="Pfam" id="PF00512">
    <property type="entry name" value="HisKA"/>
    <property type="match status" value="1"/>
</dbReference>
<dbReference type="Proteomes" id="UP001152872">
    <property type="component" value="Unassembled WGS sequence"/>
</dbReference>
<dbReference type="Gene3D" id="3.30.565.10">
    <property type="entry name" value="Histidine kinase-like ATPase, C-terminal domain"/>
    <property type="match status" value="1"/>
</dbReference>
<organism evidence="8 9">
    <name type="scientific">Pseudanabaena catenata USMAC16</name>
    <dbReference type="NCBI Taxonomy" id="1855837"/>
    <lineage>
        <taxon>Bacteria</taxon>
        <taxon>Bacillati</taxon>
        <taxon>Cyanobacteriota</taxon>
        <taxon>Cyanophyceae</taxon>
        <taxon>Pseudanabaenales</taxon>
        <taxon>Pseudanabaenaceae</taxon>
        <taxon>Pseudanabaena</taxon>
    </lineage>
</organism>
<keyword evidence="5" id="KW-0418">Kinase</keyword>
<keyword evidence="9" id="KW-1185">Reference proteome</keyword>
<dbReference type="CDD" id="cd00082">
    <property type="entry name" value="HisKA"/>
    <property type="match status" value="1"/>
</dbReference>
<dbReference type="GO" id="GO:0005524">
    <property type="term" value="F:ATP binding"/>
    <property type="evidence" value="ECO:0007669"/>
    <property type="project" value="UniProtKB-KW"/>
</dbReference>
<dbReference type="Pfam" id="PF01590">
    <property type="entry name" value="GAF"/>
    <property type="match status" value="1"/>
</dbReference>
<sequence>MLGKQDITESSENQPIVRAAQPRLQSLSSNLSNVKALDLETVLRASQAIASEIDLHDLHAKLIDILVEISGAQTGYLLLPDSSNASDNRWQIEAIRTIDSERALVQSIPISIVNYVARTQETIILNNAPQTEDFQNDPWMRQCQPKSLICMPLLNQGNITAIVILENNLITDAFTPQRVEMLNLLSTQAAISLVKSRLIQQQSELNRALQAEIADLKLAEKECDRLVAIIQASTDILGISTPHDELEYISTLMRDITEAQEREAALKRSEMTLQNLVAGTAAVTGEDFFIALVKHMATALNVKYASVAELVDDCQFRTLAFWANDDFHPPMTYFFLNTPCELTLKNGEFCCNGSLQQFFPEDRDLVDMQADSYIGISLKDSHGNAIGNLCILDTKPLPSIDQIKNILRVFAARATAELQRKAANESLSQINQFLEARVKQRTVQLEAANKELESFCYSVSHDLRAPLRAIDGFSRILQEDYQNVLDSEGSRYLKIVRDNAKRMGELIDDLLNLSRLSRKTLSRRAIAVNSLIQKVLADFEAIIQERSIELVIADLPDCEADFSLLTQVWTNLISNAIKYTGKTEKARIEIGYQFGTDCGIYFIRDNGAGFDMQYADKLFGVFQRMHLEQDFEGTGIGLAIVQRIIQRHGGSIWAEAAIAQGASFYFTIPDRYINQ</sequence>
<evidence type="ECO:0000256" key="2">
    <source>
        <dbReference type="ARBA" id="ARBA00012438"/>
    </source>
</evidence>
<evidence type="ECO:0000313" key="8">
    <source>
        <dbReference type="EMBL" id="MDG3494964.1"/>
    </source>
</evidence>
<dbReference type="Gene3D" id="1.10.287.130">
    <property type="match status" value="1"/>
</dbReference>
<proteinExistence type="predicted"/>
<dbReference type="SMART" id="SM00387">
    <property type="entry name" value="HATPase_c"/>
    <property type="match status" value="1"/>
</dbReference>
<keyword evidence="6" id="KW-0902">Two-component regulatory system</keyword>
<evidence type="ECO:0000256" key="5">
    <source>
        <dbReference type="ARBA" id="ARBA00022777"/>
    </source>
</evidence>
<dbReference type="SUPFAM" id="SSF55781">
    <property type="entry name" value="GAF domain-like"/>
    <property type="match status" value="2"/>
</dbReference>
<dbReference type="GO" id="GO:0030295">
    <property type="term" value="F:protein kinase activator activity"/>
    <property type="evidence" value="ECO:0007669"/>
    <property type="project" value="TreeGrafter"/>
</dbReference>
<dbReference type="SMART" id="SM00388">
    <property type="entry name" value="HisKA"/>
    <property type="match status" value="1"/>
</dbReference>
<keyword evidence="4" id="KW-0808">Transferase</keyword>
<keyword evidence="8" id="KW-0547">Nucleotide-binding</keyword>
<evidence type="ECO:0000313" key="9">
    <source>
        <dbReference type="Proteomes" id="UP001152872"/>
    </source>
</evidence>
<feature type="domain" description="Histidine kinase" evidence="7">
    <location>
        <begin position="458"/>
        <end position="672"/>
    </location>
</feature>
<dbReference type="SUPFAM" id="SSF47384">
    <property type="entry name" value="Homodimeric domain of signal transducing histidine kinase"/>
    <property type="match status" value="1"/>
</dbReference>
<evidence type="ECO:0000259" key="7">
    <source>
        <dbReference type="PROSITE" id="PS50109"/>
    </source>
</evidence>
<dbReference type="EC" id="2.7.13.3" evidence="2"/>
<dbReference type="InterPro" id="IPR003594">
    <property type="entry name" value="HATPase_dom"/>
</dbReference>
<dbReference type="FunFam" id="3.30.565.10:FF:000006">
    <property type="entry name" value="Sensor histidine kinase WalK"/>
    <property type="match status" value="1"/>
</dbReference>
<evidence type="ECO:0000256" key="1">
    <source>
        <dbReference type="ARBA" id="ARBA00000085"/>
    </source>
</evidence>
<dbReference type="PANTHER" id="PTHR42878:SF15">
    <property type="entry name" value="BACTERIOPHYTOCHROME"/>
    <property type="match status" value="1"/>
</dbReference>
<dbReference type="GO" id="GO:0007234">
    <property type="term" value="P:osmosensory signaling via phosphorelay pathway"/>
    <property type="evidence" value="ECO:0007669"/>
    <property type="project" value="TreeGrafter"/>
</dbReference>
<dbReference type="InterPro" id="IPR003018">
    <property type="entry name" value="GAF"/>
</dbReference>
<dbReference type="GO" id="GO:0000155">
    <property type="term" value="F:phosphorelay sensor kinase activity"/>
    <property type="evidence" value="ECO:0007669"/>
    <property type="project" value="InterPro"/>
</dbReference>
<dbReference type="InterPro" id="IPR036890">
    <property type="entry name" value="HATPase_C_sf"/>
</dbReference>
<name>A0A9X4MEZ1_9CYAN</name>
<gene>
    <name evidence="8" type="ORF">FEV09_10385</name>
</gene>
<dbReference type="PANTHER" id="PTHR42878">
    <property type="entry name" value="TWO-COMPONENT HISTIDINE KINASE"/>
    <property type="match status" value="1"/>
</dbReference>
<dbReference type="InterPro" id="IPR004358">
    <property type="entry name" value="Sig_transdc_His_kin-like_C"/>
</dbReference>
<dbReference type="SUPFAM" id="SSF55874">
    <property type="entry name" value="ATPase domain of HSP90 chaperone/DNA topoisomerase II/histidine kinase"/>
    <property type="match status" value="1"/>
</dbReference>
<dbReference type="SMART" id="SM00065">
    <property type="entry name" value="GAF"/>
    <property type="match status" value="1"/>
</dbReference>